<name>A0A498N6H7_LABRO</name>
<evidence type="ECO:0000259" key="24">
    <source>
        <dbReference type="Pfam" id="PF08016"/>
    </source>
</evidence>
<evidence type="ECO:0000256" key="14">
    <source>
        <dbReference type="ARBA" id="ARBA00023054"/>
    </source>
</evidence>
<comment type="catalytic activity">
    <reaction evidence="20">
        <text>Ca(2+)(in) = Ca(2+)(out)</text>
        <dbReference type="Rhea" id="RHEA:29671"/>
        <dbReference type="ChEBI" id="CHEBI:29108"/>
    </reaction>
</comment>
<keyword evidence="8" id="KW-0963">Cytoplasm</keyword>
<evidence type="ECO:0000256" key="7">
    <source>
        <dbReference type="ARBA" id="ARBA00022475"/>
    </source>
</evidence>
<feature type="domain" description="Polycystin cation channel PKD1/PKD2" evidence="24">
    <location>
        <begin position="366"/>
        <end position="502"/>
    </location>
</feature>
<evidence type="ECO:0000256" key="13">
    <source>
        <dbReference type="ARBA" id="ARBA00022989"/>
    </source>
</evidence>
<evidence type="ECO:0000259" key="25">
    <source>
        <dbReference type="Pfam" id="PF21381"/>
    </source>
</evidence>
<proteinExistence type="inferred from homology"/>
<evidence type="ECO:0000313" key="26">
    <source>
        <dbReference type="EMBL" id="RXN14295.1"/>
    </source>
</evidence>
<comment type="caution">
    <text evidence="27">The sequence shown here is derived from an EMBL/GenBank/DDBJ whole genome shotgun (WGS) entry which is preliminary data.</text>
</comment>
<dbReference type="Pfam" id="PF11559">
    <property type="entry name" value="ADIP"/>
    <property type="match status" value="1"/>
</dbReference>
<keyword evidence="10" id="KW-0967">Endosome</keyword>
<keyword evidence="16 23" id="KW-0472">Membrane</keyword>
<keyword evidence="12" id="KW-0965">Cell junction</keyword>
<evidence type="ECO:0000256" key="2">
    <source>
        <dbReference type="ARBA" id="ARBA00004607"/>
    </source>
</evidence>
<keyword evidence="9 23" id="KW-0812">Transmembrane</keyword>
<dbReference type="GO" id="GO:0005912">
    <property type="term" value="C:adherens junction"/>
    <property type="evidence" value="ECO:0007669"/>
    <property type="project" value="UniProtKB-SubCell"/>
</dbReference>
<dbReference type="EMBL" id="QBIY01012910">
    <property type="protein sequence ID" value="RXN14295.1"/>
    <property type="molecule type" value="Genomic_DNA"/>
</dbReference>
<evidence type="ECO:0000313" key="27">
    <source>
        <dbReference type="EMBL" id="RXN28431.1"/>
    </source>
</evidence>
<dbReference type="GO" id="GO:0008324">
    <property type="term" value="F:monoatomic cation transmembrane transporter activity"/>
    <property type="evidence" value="ECO:0007669"/>
    <property type="project" value="UniProtKB-ARBA"/>
</dbReference>
<feature type="transmembrane region" description="Helical" evidence="23">
    <location>
        <begin position="474"/>
        <end position="495"/>
    </location>
</feature>
<keyword evidence="15" id="KW-0406">Ion transport</keyword>
<evidence type="ECO:0000256" key="21">
    <source>
        <dbReference type="SAM" id="Coils"/>
    </source>
</evidence>
<keyword evidence="7" id="KW-1003">Cell membrane</keyword>
<dbReference type="FunFam" id="1.10.287.70:FF:000033">
    <property type="entry name" value="Mucolipin 1"/>
    <property type="match status" value="1"/>
</dbReference>
<feature type="transmembrane region" description="Helical" evidence="23">
    <location>
        <begin position="278"/>
        <end position="302"/>
    </location>
</feature>
<dbReference type="InterPro" id="IPR049134">
    <property type="entry name" value="MCLN_ECD"/>
</dbReference>
<evidence type="ECO:0000256" key="3">
    <source>
        <dbReference type="ARBA" id="ARBA00004608"/>
    </source>
</evidence>
<evidence type="ECO:0000256" key="15">
    <source>
        <dbReference type="ARBA" id="ARBA00023065"/>
    </source>
</evidence>
<keyword evidence="11" id="KW-0130">Cell adhesion</keyword>
<keyword evidence="18" id="KW-0206">Cytoskeleton</keyword>
<keyword evidence="6" id="KW-0813">Transport</keyword>
<dbReference type="InterPro" id="IPR013122">
    <property type="entry name" value="PKD1_2_channel"/>
</dbReference>
<dbReference type="Pfam" id="PF21381">
    <property type="entry name" value="MCLN_ECD"/>
    <property type="match status" value="1"/>
</dbReference>
<gene>
    <name evidence="27" type="ORF">ROHU_019289</name>
    <name evidence="26" type="ORF">ROHU_028777</name>
</gene>
<evidence type="ECO:0000256" key="10">
    <source>
        <dbReference type="ARBA" id="ARBA00022753"/>
    </source>
</evidence>
<evidence type="ECO:0000256" key="19">
    <source>
        <dbReference type="ARBA" id="ARBA00023303"/>
    </source>
</evidence>
<dbReference type="InterPro" id="IPR052300">
    <property type="entry name" value="Adhesion_Centrosome_assoc"/>
</dbReference>
<comment type="subcellular location">
    <subcellularLocation>
        <location evidence="1">Cell junction</location>
        <location evidence="1">Adherens junction</location>
    </subcellularLocation>
    <subcellularLocation>
        <location evidence="4">Cell membrane</location>
        <topology evidence="4">Multi-pass membrane protein</topology>
    </subcellularLocation>
    <subcellularLocation>
        <location evidence="2">Cytoplasm</location>
        <location evidence="2">Cytoskeleton</location>
        <location evidence="2">Microtubule organizing center</location>
        <location evidence="2">Centrosome</location>
        <location evidence="2">Centriolar satellite</location>
    </subcellularLocation>
    <subcellularLocation>
        <location evidence="3">Endosome membrane</location>
    </subcellularLocation>
</comment>
<keyword evidence="14 21" id="KW-0175">Coiled coil</keyword>
<dbReference type="GO" id="GO:0036064">
    <property type="term" value="C:ciliary basal body"/>
    <property type="evidence" value="ECO:0007669"/>
    <property type="project" value="TreeGrafter"/>
</dbReference>
<reference evidence="27 28" key="1">
    <citation type="submission" date="2018-03" db="EMBL/GenBank/DDBJ databases">
        <title>Draft genome sequence of Rohu Carp (Labeo rohita).</title>
        <authorList>
            <person name="Das P."/>
            <person name="Kushwaha B."/>
            <person name="Joshi C.G."/>
            <person name="Kumar D."/>
            <person name="Nagpure N.S."/>
            <person name="Sahoo L."/>
            <person name="Das S.P."/>
            <person name="Bit A."/>
            <person name="Patnaik S."/>
            <person name="Meher P.K."/>
            <person name="Jayasankar P."/>
            <person name="Koringa P.G."/>
            <person name="Patel N.V."/>
            <person name="Hinsu A.T."/>
            <person name="Kumar R."/>
            <person name="Pandey M."/>
            <person name="Agarwal S."/>
            <person name="Srivastava S."/>
            <person name="Singh M."/>
            <person name="Iquebal M.A."/>
            <person name="Jaiswal S."/>
            <person name="Angadi U.B."/>
            <person name="Kumar N."/>
            <person name="Raza M."/>
            <person name="Shah T.M."/>
            <person name="Rai A."/>
            <person name="Jena J.K."/>
        </authorList>
    </citation>
    <scope>NUCLEOTIDE SEQUENCE [LARGE SCALE GENOMIC DNA]</scope>
    <source>
        <strain evidence="27">DASCIFA01</strain>
        <tissue evidence="27">Testis</tissue>
    </source>
</reference>
<feature type="region of interest" description="Disordered" evidence="22">
    <location>
        <begin position="845"/>
        <end position="873"/>
    </location>
</feature>
<feature type="transmembrane region" description="Helical" evidence="23">
    <location>
        <begin position="335"/>
        <end position="356"/>
    </location>
</feature>
<dbReference type="GO" id="GO:0035735">
    <property type="term" value="P:intraciliary transport involved in cilium assembly"/>
    <property type="evidence" value="ECO:0007669"/>
    <property type="project" value="TreeGrafter"/>
</dbReference>
<evidence type="ECO:0000256" key="9">
    <source>
        <dbReference type="ARBA" id="ARBA00022692"/>
    </source>
</evidence>
<protein>
    <submittedName>
        <fullName evidence="27">Afadin-and alpha-actinin-binding-like isoform X1</fullName>
    </submittedName>
</protein>
<evidence type="ECO:0000256" key="22">
    <source>
        <dbReference type="SAM" id="MobiDB-lite"/>
    </source>
</evidence>
<feature type="transmembrane region" description="Helical" evidence="23">
    <location>
        <begin position="368"/>
        <end position="386"/>
    </location>
</feature>
<feature type="compositionally biased region" description="Acidic residues" evidence="22">
    <location>
        <begin position="847"/>
        <end position="863"/>
    </location>
</feature>
<comment type="similarity">
    <text evidence="5">Belongs to the ADIP family.</text>
</comment>
<dbReference type="PANTHER" id="PTHR46507:SF2">
    <property type="entry name" value="AFADIN- AND ALPHA-ACTININ-BINDING PROTEIN"/>
    <property type="match status" value="1"/>
</dbReference>
<feature type="coiled-coil region" evidence="21">
    <location>
        <begin position="702"/>
        <end position="761"/>
    </location>
</feature>
<evidence type="ECO:0000256" key="12">
    <source>
        <dbReference type="ARBA" id="ARBA00022949"/>
    </source>
</evidence>
<feature type="transmembrane region" description="Helical" evidence="23">
    <location>
        <begin position="59"/>
        <end position="78"/>
    </location>
</feature>
<evidence type="ECO:0000256" key="6">
    <source>
        <dbReference type="ARBA" id="ARBA00022448"/>
    </source>
</evidence>
<evidence type="ECO:0000256" key="20">
    <source>
        <dbReference type="ARBA" id="ARBA00036634"/>
    </source>
</evidence>
<dbReference type="EMBL" id="QBIY01011865">
    <property type="protein sequence ID" value="RXN28431.1"/>
    <property type="molecule type" value="Genomic_DNA"/>
</dbReference>
<evidence type="ECO:0000256" key="5">
    <source>
        <dbReference type="ARBA" id="ARBA00009291"/>
    </source>
</evidence>
<dbReference type="STRING" id="84645.A0A498N6H7"/>
<evidence type="ECO:0000256" key="17">
    <source>
        <dbReference type="ARBA" id="ARBA00023157"/>
    </source>
</evidence>
<evidence type="ECO:0000256" key="23">
    <source>
        <dbReference type="SAM" id="Phobius"/>
    </source>
</evidence>
<evidence type="ECO:0000256" key="8">
    <source>
        <dbReference type="ARBA" id="ARBA00022490"/>
    </source>
</evidence>
<feature type="transmembrane region" description="Helical" evidence="23">
    <location>
        <begin position="406"/>
        <end position="428"/>
    </location>
</feature>
<dbReference type="GO" id="GO:0005886">
    <property type="term" value="C:plasma membrane"/>
    <property type="evidence" value="ECO:0007669"/>
    <property type="project" value="UniProtKB-SubCell"/>
</dbReference>
<feature type="domain" description="Mucolipin extracytosolic" evidence="25">
    <location>
        <begin position="83"/>
        <end position="264"/>
    </location>
</feature>
<dbReference type="Pfam" id="PF08016">
    <property type="entry name" value="PKD_channel"/>
    <property type="match status" value="1"/>
</dbReference>
<evidence type="ECO:0000256" key="11">
    <source>
        <dbReference type="ARBA" id="ARBA00022889"/>
    </source>
</evidence>
<keyword evidence="28" id="KW-1185">Reference proteome</keyword>
<dbReference type="Gene3D" id="1.10.287.70">
    <property type="match status" value="1"/>
</dbReference>
<evidence type="ECO:0000256" key="18">
    <source>
        <dbReference type="ARBA" id="ARBA00023212"/>
    </source>
</evidence>
<keyword evidence="17" id="KW-1015">Disulfide bond</keyword>
<dbReference type="GO" id="GO:0010008">
    <property type="term" value="C:endosome membrane"/>
    <property type="evidence" value="ECO:0007669"/>
    <property type="project" value="UniProtKB-SubCell"/>
</dbReference>
<sequence length="1132" mass="131334">MSDGEPLLCGGPNKHLACHRTAKPHVDPQFVENFRRKLKYFFMSPCQKYKARGRKPWKMILQILKIVIITCQLVSFGLSNEMMVTFKEQNLIAFKHFFLKNYQDRNKDYALYTRHEVKDHVLYIIRRYLHLQNLMVGNHAFERINDVFTPLSVCQELYRHASVLPANETFDIDPRVETECVSIYPLSPYKKDSMENEVNLTLDFQRLLAVNVYLKVKSINLQTVRHLELPDCYDFNINIKFDNHAHSGQIRISLSSDVQIKVCKDWNVSGSTELHYRLIVLFDVVVICSCLLSLILCTRSVYNGIHLQFEYTKFASVYHSKRVCWSERMEFINSWYILFIISDTLTIAGSVLKICIQSKELTNYDVCSILLGTATMLVWIGVMRYLSFFQKYYILILTLQAALPNVIRFSLCAVMIYLSYCFCGWIVLGPHHENFRTFIMAADCLFSMINGDEIYSTFTKLRNKKDLVWLFSRMYIYTFVPLFTYMILSLFIALITDTYETIRHYQKHGAPLSELQAFIAECQDPPNSGKIMDSTHKIKHAYFEREEKNLAVCCLYVANGLKNTKELSSISGISMSPSRQNLHHSLHSTMALPKNSYSVLSAFCTEENVSQCIAYVNQEVCSLGLTGVSLESKSGSLSAVPVLNLLYEVLQLQRRAQRALNDLETQQLKSGSDLEHLQHSNCRLKDQLEHTRRENSGLHEGERQLQLKIKTLQNCLKSEKEEVQKLQSIISSRATQYNHDTKRKERECTKLKERLNQLLMDKRDKKLSIEMSNYLGRSDGKRGLWKTGKMEARHEGEMYRALLSDYETRQRTLMLENSELKKVLQHMKKDMIAILSPKKHCIKTEPADDSLEQAGSEGEEEIGESSRETLEQSCEQAREQLTNSIRLQWRKLKSHMERLDSQASLVACQEREAEEMMSRKEHEEEMQRMRMELQQCKEFIHMQQQLLQQQLSSPCDEETAALLNDCYTLEEKERLKEEWRLFNEQKRNFERERKNFTEAAIRLGHERKMFEEDRAAWLKTQFLNMTPFVDRKRPALSEPHSALSVSTEPEAKLQSTPPLVTKSQSYSVFSTPKAAPVKMPSTADLYRSLHLIPESRGHGKCPSGETLTKSRLRNCSTDCSVISLVRDENSPI</sequence>
<dbReference type="InterPro" id="IPR021622">
    <property type="entry name" value="Afadin/alpha-actinin-bd"/>
</dbReference>
<dbReference type="GO" id="GO:0007155">
    <property type="term" value="P:cell adhesion"/>
    <property type="evidence" value="ECO:0007669"/>
    <property type="project" value="UniProtKB-KW"/>
</dbReference>
<evidence type="ECO:0000256" key="4">
    <source>
        <dbReference type="ARBA" id="ARBA00004651"/>
    </source>
</evidence>
<accession>A0A498N6H7</accession>
<keyword evidence="13 23" id="KW-1133">Transmembrane helix</keyword>
<organism evidence="27 28">
    <name type="scientific">Labeo rohita</name>
    <name type="common">Indian major carp</name>
    <name type="synonym">Cyprinus rohita</name>
    <dbReference type="NCBI Taxonomy" id="84645"/>
    <lineage>
        <taxon>Eukaryota</taxon>
        <taxon>Metazoa</taxon>
        <taxon>Chordata</taxon>
        <taxon>Craniata</taxon>
        <taxon>Vertebrata</taxon>
        <taxon>Euteleostomi</taxon>
        <taxon>Actinopterygii</taxon>
        <taxon>Neopterygii</taxon>
        <taxon>Teleostei</taxon>
        <taxon>Ostariophysi</taxon>
        <taxon>Cypriniformes</taxon>
        <taxon>Cyprinidae</taxon>
        <taxon>Labeoninae</taxon>
        <taxon>Labeonini</taxon>
        <taxon>Labeo</taxon>
    </lineage>
</organism>
<dbReference type="AlphaFoldDB" id="A0A498N6H7"/>
<evidence type="ECO:0000313" key="28">
    <source>
        <dbReference type="Proteomes" id="UP000290572"/>
    </source>
</evidence>
<keyword evidence="19" id="KW-0407">Ion channel</keyword>
<evidence type="ECO:0000256" key="16">
    <source>
        <dbReference type="ARBA" id="ARBA00023136"/>
    </source>
</evidence>
<dbReference type="GO" id="GO:0034451">
    <property type="term" value="C:centriolar satellite"/>
    <property type="evidence" value="ECO:0007669"/>
    <property type="project" value="UniProtKB-SubCell"/>
</dbReference>
<dbReference type="Proteomes" id="UP000290572">
    <property type="component" value="Unassembled WGS sequence"/>
</dbReference>
<dbReference type="PANTHER" id="PTHR46507">
    <property type="entry name" value="AFADIN- AND ALPHA-ACTININ-BINDING PROTEIN"/>
    <property type="match status" value="1"/>
</dbReference>
<evidence type="ECO:0000256" key="1">
    <source>
        <dbReference type="ARBA" id="ARBA00004536"/>
    </source>
</evidence>